<name>A0AAD8BTL6_BIOPF</name>
<reference evidence="2" key="1">
    <citation type="journal article" date="2023" name="PLoS Negl. Trop. Dis.">
        <title>A genome sequence for Biomphalaria pfeifferi, the major vector snail for the human-infecting parasite Schistosoma mansoni.</title>
        <authorList>
            <person name="Bu L."/>
            <person name="Lu L."/>
            <person name="Laidemitt M.R."/>
            <person name="Zhang S.M."/>
            <person name="Mutuku M."/>
            <person name="Mkoji G."/>
            <person name="Steinauer M."/>
            <person name="Loker E.S."/>
        </authorList>
    </citation>
    <scope>NUCLEOTIDE SEQUENCE</scope>
    <source>
        <strain evidence="2">KasaAsao</strain>
    </source>
</reference>
<reference evidence="2" key="2">
    <citation type="submission" date="2023-04" db="EMBL/GenBank/DDBJ databases">
        <authorList>
            <person name="Bu L."/>
            <person name="Lu L."/>
            <person name="Laidemitt M.R."/>
            <person name="Zhang S.M."/>
            <person name="Mutuku M."/>
            <person name="Mkoji G."/>
            <person name="Steinauer M."/>
            <person name="Loker E.S."/>
        </authorList>
    </citation>
    <scope>NUCLEOTIDE SEQUENCE</scope>
    <source>
        <strain evidence="2">KasaAsao</strain>
        <tissue evidence="2">Whole Snail</tissue>
    </source>
</reference>
<dbReference type="Proteomes" id="UP001233172">
    <property type="component" value="Unassembled WGS sequence"/>
</dbReference>
<evidence type="ECO:0000313" key="2">
    <source>
        <dbReference type="EMBL" id="KAK0059610.1"/>
    </source>
</evidence>
<comment type="caution">
    <text evidence="2">The sequence shown here is derived from an EMBL/GenBank/DDBJ whole genome shotgun (WGS) entry which is preliminary data.</text>
</comment>
<keyword evidence="3" id="KW-1185">Reference proteome</keyword>
<sequence length="73" mass="8287">MESCVNHVIDTARPRASPSSRDQLTSVSIKVVPGSADQRDNKSCDCDKFSGRGKPFDSEKHYRHIFIQIYNYP</sequence>
<evidence type="ECO:0000256" key="1">
    <source>
        <dbReference type="SAM" id="MobiDB-lite"/>
    </source>
</evidence>
<accession>A0AAD8BTL6</accession>
<protein>
    <submittedName>
        <fullName evidence="2">Uncharacterized protein</fullName>
    </submittedName>
</protein>
<dbReference type="AlphaFoldDB" id="A0AAD8BTL6"/>
<gene>
    <name evidence="2" type="ORF">Bpfe_011071</name>
</gene>
<evidence type="ECO:0000313" key="3">
    <source>
        <dbReference type="Proteomes" id="UP001233172"/>
    </source>
</evidence>
<feature type="region of interest" description="Disordered" evidence="1">
    <location>
        <begin position="1"/>
        <end position="25"/>
    </location>
</feature>
<proteinExistence type="predicted"/>
<organism evidence="2 3">
    <name type="scientific">Biomphalaria pfeifferi</name>
    <name type="common">Bloodfluke planorb</name>
    <name type="synonym">Freshwater snail</name>
    <dbReference type="NCBI Taxonomy" id="112525"/>
    <lineage>
        <taxon>Eukaryota</taxon>
        <taxon>Metazoa</taxon>
        <taxon>Spiralia</taxon>
        <taxon>Lophotrochozoa</taxon>
        <taxon>Mollusca</taxon>
        <taxon>Gastropoda</taxon>
        <taxon>Heterobranchia</taxon>
        <taxon>Euthyneura</taxon>
        <taxon>Panpulmonata</taxon>
        <taxon>Hygrophila</taxon>
        <taxon>Lymnaeoidea</taxon>
        <taxon>Planorbidae</taxon>
        <taxon>Biomphalaria</taxon>
    </lineage>
</organism>
<dbReference type="EMBL" id="JASAOG010000041">
    <property type="protein sequence ID" value="KAK0059610.1"/>
    <property type="molecule type" value="Genomic_DNA"/>
</dbReference>